<protein>
    <submittedName>
        <fullName evidence="2">Uncharacterized protein</fullName>
    </submittedName>
</protein>
<name>A0ABX9W8H9_9ACTN</name>
<reference evidence="2 3" key="1">
    <citation type="submission" date="2018-11" db="EMBL/GenBank/DDBJ databases">
        <title>Micromonospora sp. PPF5-17, a new actinomycetes isolated from a hot spring soil.</title>
        <authorList>
            <person name="Thawai C."/>
        </authorList>
    </citation>
    <scope>NUCLEOTIDE SEQUENCE [LARGE SCALE GENOMIC DNA]</scope>
    <source>
        <strain evidence="2 3">PPF5-17</strain>
    </source>
</reference>
<evidence type="ECO:0000313" key="3">
    <source>
        <dbReference type="Proteomes" id="UP000280698"/>
    </source>
</evidence>
<accession>A0ABX9W8H9</accession>
<feature type="region of interest" description="Disordered" evidence="1">
    <location>
        <begin position="152"/>
        <end position="182"/>
    </location>
</feature>
<keyword evidence="3" id="KW-1185">Reference proteome</keyword>
<evidence type="ECO:0000256" key="1">
    <source>
        <dbReference type="SAM" id="MobiDB-lite"/>
    </source>
</evidence>
<organism evidence="2 3">
    <name type="scientific">Micromonospora solifontis</name>
    <dbReference type="NCBI Taxonomy" id="2487138"/>
    <lineage>
        <taxon>Bacteria</taxon>
        <taxon>Bacillati</taxon>
        <taxon>Actinomycetota</taxon>
        <taxon>Actinomycetes</taxon>
        <taxon>Micromonosporales</taxon>
        <taxon>Micromonosporaceae</taxon>
        <taxon>Micromonospora</taxon>
    </lineage>
</organism>
<dbReference type="EMBL" id="RJLN01000140">
    <property type="protein sequence ID" value="RNL87703.1"/>
    <property type="molecule type" value="Genomic_DNA"/>
</dbReference>
<proteinExistence type="predicted"/>
<evidence type="ECO:0000313" key="2">
    <source>
        <dbReference type="EMBL" id="RNL87703.1"/>
    </source>
</evidence>
<feature type="region of interest" description="Disordered" evidence="1">
    <location>
        <begin position="1"/>
        <end position="21"/>
    </location>
</feature>
<gene>
    <name evidence="2" type="ORF">EFE23_26695</name>
</gene>
<sequence length="182" mass="19305">MLRRARLAKTSPTGSGRAMSRQEVAEAVNAWIWEHQQQRTHLDGAYIGKLERGEVRWPLTHVRAGLRGVFGADDDASIGLYVVYGAGRPTDDGQPVVRQASEAVPPPTPLARSNGVADAVPTVRLGVPAGAAVEITLDSGSAGPIRVVLTTMPDDSPDEAAPLPSPGTGARVYSLPDRRRRA</sequence>
<dbReference type="Proteomes" id="UP000280698">
    <property type="component" value="Unassembled WGS sequence"/>
</dbReference>
<comment type="caution">
    <text evidence="2">The sequence shown here is derived from an EMBL/GenBank/DDBJ whole genome shotgun (WGS) entry which is preliminary data.</text>
</comment>